<comment type="cofactor">
    <cofactor evidence="3">
        <name>Mg(2+)</name>
        <dbReference type="ChEBI" id="CHEBI:18420"/>
    </cofactor>
</comment>
<keyword evidence="2 3" id="KW-0460">Magnesium</keyword>
<dbReference type="NCBIfam" id="TIGR01549">
    <property type="entry name" value="HAD-SF-IA-v1"/>
    <property type="match status" value="1"/>
</dbReference>
<protein>
    <recommendedName>
        <fullName evidence="3">Pyrophosphatase PpaX</fullName>
        <ecNumber evidence="3">3.6.1.1</ecNumber>
    </recommendedName>
</protein>
<dbReference type="FunFam" id="3.40.50.1000:FF:000022">
    <property type="entry name" value="Phosphoglycolate phosphatase"/>
    <property type="match status" value="1"/>
</dbReference>
<dbReference type="EC" id="3.6.1.1" evidence="3"/>
<dbReference type="SFLD" id="SFLDG01129">
    <property type="entry name" value="C1.5:_HAD__Beta-PGM__Phosphata"/>
    <property type="match status" value="1"/>
</dbReference>
<dbReference type="SFLD" id="SFLDG01135">
    <property type="entry name" value="C1.5.6:_HAD__Beta-PGM__Phospha"/>
    <property type="match status" value="1"/>
</dbReference>
<dbReference type="InterPro" id="IPR023198">
    <property type="entry name" value="PGP-like_dom2"/>
</dbReference>
<gene>
    <name evidence="3" type="primary">ppaX</name>
    <name evidence="4" type="ORF">HNR44_002327</name>
</gene>
<dbReference type="PANTHER" id="PTHR43434:SF26">
    <property type="entry name" value="PYROPHOSPHATASE PPAX"/>
    <property type="match status" value="1"/>
</dbReference>
<feature type="active site" description="Nucleophile" evidence="3">
    <location>
        <position position="10"/>
    </location>
</feature>
<dbReference type="GO" id="GO:0005829">
    <property type="term" value="C:cytosol"/>
    <property type="evidence" value="ECO:0007669"/>
    <property type="project" value="TreeGrafter"/>
</dbReference>
<dbReference type="PANTHER" id="PTHR43434">
    <property type="entry name" value="PHOSPHOGLYCOLATE PHOSPHATASE"/>
    <property type="match status" value="1"/>
</dbReference>
<dbReference type="Pfam" id="PF13419">
    <property type="entry name" value="HAD_2"/>
    <property type="match status" value="1"/>
</dbReference>
<dbReference type="InterPro" id="IPR023733">
    <property type="entry name" value="Pyrophosphatase_Ppax"/>
</dbReference>
<dbReference type="GO" id="GO:0006281">
    <property type="term" value="P:DNA repair"/>
    <property type="evidence" value="ECO:0007669"/>
    <property type="project" value="TreeGrafter"/>
</dbReference>
<dbReference type="SUPFAM" id="SSF56784">
    <property type="entry name" value="HAD-like"/>
    <property type="match status" value="1"/>
</dbReference>
<dbReference type="AlphaFoldDB" id="A0A841PRA7"/>
<accession>A0A841PRA7</accession>
<dbReference type="Gene3D" id="1.10.150.240">
    <property type="entry name" value="Putative phosphatase, domain 2"/>
    <property type="match status" value="1"/>
</dbReference>
<dbReference type="Gene3D" id="3.40.50.1000">
    <property type="entry name" value="HAD superfamily/HAD-like"/>
    <property type="match status" value="1"/>
</dbReference>
<keyword evidence="1 3" id="KW-0378">Hydrolase</keyword>
<comment type="catalytic activity">
    <reaction evidence="3">
        <text>diphosphate + H2O = 2 phosphate + H(+)</text>
        <dbReference type="Rhea" id="RHEA:24576"/>
        <dbReference type="ChEBI" id="CHEBI:15377"/>
        <dbReference type="ChEBI" id="CHEBI:15378"/>
        <dbReference type="ChEBI" id="CHEBI:33019"/>
        <dbReference type="ChEBI" id="CHEBI:43474"/>
        <dbReference type="EC" id="3.6.1.1"/>
    </reaction>
</comment>
<comment type="similarity">
    <text evidence="3">Belongs to the HAD-like hydrolase superfamily. PpaX family.</text>
</comment>
<dbReference type="InterPro" id="IPR050155">
    <property type="entry name" value="HAD-like_hydrolase_sf"/>
</dbReference>
<keyword evidence="5" id="KW-1185">Reference proteome</keyword>
<sequence length="216" mass="24098">MQNVNTVLFDLDGTLIDTNDLIIASFTYTLDHYFPGRFQREDILPFIGPPLHDTFHSLDPEKAGEMMAMYREHNHTHHDELLKEYSGVREAVEGLSKAGFQLGIVTTKRSPTTWKGLELTGLKPYFKTVITLDDVEHAKPHPEPLEKAMDALGAVPEHTLMVGDNVHDIEGGKQAGTKTAAVAWSIKGAEALIKEKPDIMLEDMRELLTILEAPVK</sequence>
<organism evidence="4 5">
    <name type="scientific">Geomicrobium halophilum</name>
    <dbReference type="NCBI Taxonomy" id="549000"/>
    <lineage>
        <taxon>Bacteria</taxon>
        <taxon>Bacillati</taxon>
        <taxon>Bacillota</taxon>
        <taxon>Bacilli</taxon>
        <taxon>Bacillales</taxon>
        <taxon>Geomicrobium</taxon>
    </lineage>
</organism>
<dbReference type="InterPro" id="IPR023214">
    <property type="entry name" value="HAD_sf"/>
</dbReference>
<proteinExistence type="inferred from homology"/>
<evidence type="ECO:0000256" key="3">
    <source>
        <dbReference type="HAMAP-Rule" id="MF_01250"/>
    </source>
</evidence>
<dbReference type="EMBL" id="JACHHJ010000003">
    <property type="protein sequence ID" value="MBB6450344.1"/>
    <property type="molecule type" value="Genomic_DNA"/>
</dbReference>
<name>A0A841PRA7_9BACL</name>
<dbReference type="InterPro" id="IPR041492">
    <property type="entry name" value="HAD_2"/>
</dbReference>
<comment type="function">
    <text evidence="3">Hydrolyzes pyrophosphate formed during P-Ser-HPr dephosphorylation by HPrK/P. Might play a role in controlling the intracellular pyrophosphate pool.</text>
</comment>
<dbReference type="PRINTS" id="PR00413">
    <property type="entry name" value="HADHALOGNASE"/>
</dbReference>
<dbReference type="NCBIfam" id="TIGR01509">
    <property type="entry name" value="HAD-SF-IA-v3"/>
    <property type="match status" value="1"/>
</dbReference>
<dbReference type="InterPro" id="IPR006439">
    <property type="entry name" value="HAD-SF_hydro_IA"/>
</dbReference>
<dbReference type="GO" id="GO:0008967">
    <property type="term" value="F:phosphoglycolate phosphatase activity"/>
    <property type="evidence" value="ECO:0007669"/>
    <property type="project" value="TreeGrafter"/>
</dbReference>
<evidence type="ECO:0000313" key="5">
    <source>
        <dbReference type="Proteomes" id="UP000568839"/>
    </source>
</evidence>
<evidence type="ECO:0000313" key="4">
    <source>
        <dbReference type="EMBL" id="MBB6450344.1"/>
    </source>
</evidence>
<dbReference type="SFLD" id="SFLDS00003">
    <property type="entry name" value="Haloacid_Dehalogenase"/>
    <property type="match status" value="1"/>
</dbReference>
<dbReference type="HAMAP" id="MF_01250">
    <property type="entry name" value="Pyrophosphat_PpaX"/>
    <property type="match status" value="1"/>
</dbReference>
<evidence type="ECO:0000256" key="1">
    <source>
        <dbReference type="ARBA" id="ARBA00022801"/>
    </source>
</evidence>
<comment type="caution">
    <text evidence="4">The sequence shown here is derived from an EMBL/GenBank/DDBJ whole genome shotgun (WGS) entry which is preliminary data.</text>
</comment>
<dbReference type="CDD" id="cd02616">
    <property type="entry name" value="HAD_PPase"/>
    <property type="match status" value="1"/>
</dbReference>
<evidence type="ECO:0000256" key="2">
    <source>
        <dbReference type="ARBA" id="ARBA00022842"/>
    </source>
</evidence>
<dbReference type="GO" id="GO:0000287">
    <property type="term" value="F:magnesium ion binding"/>
    <property type="evidence" value="ECO:0007669"/>
    <property type="project" value="UniProtKB-UniRule"/>
</dbReference>
<dbReference type="NCBIfam" id="NF009804">
    <property type="entry name" value="PRK13288.1"/>
    <property type="match status" value="1"/>
</dbReference>
<reference evidence="4 5" key="1">
    <citation type="submission" date="2020-08" db="EMBL/GenBank/DDBJ databases">
        <title>Genomic Encyclopedia of Type Strains, Phase IV (KMG-IV): sequencing the most valuable type-strain genomes for metagenomic binning, comparative biology and taxonomic classification.</title>
        <authorList>
            <person name="Goeker M."/>
        </authorList>
    </citation>
    <scope>NUCLEOTIDE SEQUENCE [LARGE SCALE GENOMIC DNA]</scope>
    <source>
        <strain evidence="4 5">DSM 21769</strain>
    </source>
</reference>
<dbReference type="GO" id="GO:0004427">
    <property type="term" value="F:inorganic diphosphate phosphatase activity"/>
    <property type="evidence" value="ECO:0007669"/>
    <property type="project" value="UniProtKB-UniRule"/>
</dbReference>
<dbReference type="Proteomes" id="UP000568839">
    <property type="component" value="Unassembled WGS sequence"/>
</dbReference>
<dbReference type="InterPro" id="IPR036412">
    <property type="entry name" value="HAD-like_sf"/>
</dbReference>